<reference evidence="2 3" key="1">
    <citation type="journal article" date="2021" name="Nat. Commun.">
        <title>Genetic determinants of endophytism in the Arabidopsis root mycobiome.</title>
        <authorList>
            <person name="Mesny F."/>
            <person name="Miyauchi S."/>
            <person name="Thiergart T."/>
            <person name="Pickel B."/>
            <person name="Atanasova L."/>
            <person name="Karlsson M."/>
            <person name="Huettel B."/>
            <person name="Barry K.W."/>
            <person name="Haridas S."/>
            <person name="Chen C."/>
            <person name="Bauer D."/>
            <person name="Andreopoulos W."/>
            <person name="Pangilinan J."/>
            <person name="LaButti K."/>
            <person name="Riley R."/>
            <person name="Lipzen A."/>
            <person name="Clum A."/>
            <person name="Drula E."/>
            <person name="Henrissat B."/>
            <person name="Kohler A."/>
            <person name="Grigoriev I.V."/>
            <person name="Martin F.M."/>
            <person name="Hacquard S."/>
        </authorList>
    </citation>
    <scope>NUCLEOTIDE SEQUENCE [LARGE SCALE GENOMIC DNA]</scope>
    <source>
        <strain evidence="2 3">MPI-CAGE-CH-0241</strain>
    </source>
</reference>
<dbReference type="Proteomes" id="UP000777438">
    <property type="component" value="Unassembled WGS sequence"/>
</dbReference>
<gene>
    <name evidence="2" type="ORF">B0T10DRAFT_31535</name>
</gene>
<feature type="transmembrane region" description="Helical" evidence="1">
    <location>
        <begin position="12"/>
        <end position="33"/>
    </location>
</feature>
<comment type="caution">
    <text evidence="2">The sequence shown here is derived from an EMBL/GenBank/DDBJ whole genome shotgun (WGS) entry which is preliminary data.</text>
</comment>
<sequence length="96" mass="10771">MAFADRLRLSSFGFIFHLWRLWLPLGYFSLFSFNSTVVEGLDFCLIYGCKIHELCLFGGEGKDGTHAAFWILTCMMSGIGWAGLNVARLDGLHSDT</sequence>
<evidence type="ECO:0000313" key="3">
    <source>
        <dbReference type="Proteomes" id="UP000777438"/>
    </source>
</evidence>
<dbReference type="AlphaFoldDB" id="A0A9P8WJ23"/>
<name>A0A9P8WJ23_9HYPO</name>
<accession>A0A9P8WJ23</accession>
<dbReference type="EMBL" id="JAGPYM010000001">
    <property type="protein sequence ID" value="KAH6900550.1"/>
    <property type="molecule type" value="Genomic_DNA"/>
</dbReference>
<keyword evidence="1" id="KW-0812">Transmembrane</keyword>
<keyword evidence="1" id="KW-1133">Transmembrane helix</keyword>
<evidence type="ECO:0000256" key="1">
    <source>
        <dbReference type="SAM" id="Phobius"/>
    </source>
</evidence>
<keyword evidence="3" id="KW-1185">Reference proteome</keyword>
<proteinExistence type="predicted"/>
<feature type="transmembrane region" description="Helical" evidence="1">
    <location>
        <begin position="67"/>
        <end position="87"/>
    </location>
</feature>
<evidence type="ECO:0000313" key="2">
    <source>
        <dbReference type="EMBL" id="KAH6900550.1"/>
    </source>
</evidence>
<organism evidence="2 3">
    <name type="scientific">Thelonectria olida</name>
    <dbReference type="NCBI Taxonomy" id="1576542"/>
    <lineage>
        <taxon>Eukaryota</taxon>
        <taxon>Fungi</taxon>
        <taxon>Dikarya</taxon>
        <taxon>Ascomycota</taxon>
        <taxon>Pezizomycotina</taxon>
        <taxon>Sordariomycetes</taxon>
        <taxon>Hypocreomycetidae</taxon>
        <taxon>Hypocreales</taxon>
        <taxon>Nectriaceae</taxon>
        <taxon>Thelonectria</taxon>
    </lineage>
</organism>
<keyword evidence="1" id="KW-0472">Membrane</keyword>
<protein>
    <submittedName>
        <fullName evidence="2">Uncharacterized protein</fullName>
    </submittedName>
</protein>